<dbReference type="EMBL" id="PEDL01000019">
    <property type="protein sequence ID" value="PHV69749.1"/>
    <property type="molecule type" value="Genomic_DNA"/>
</dbReference>
<sequence>MIKHMLFSDCLRTLLSISGISINRLSRAITIDNSLVNRWVNGKRIPPYNTLYIEQISEYICKHIKNSFQEKQIDELFFTMDKPEDIGYSLEKKIEIILLEAQGYSIKNKKKRTYYGS</sequence>
<evidence type="ECO:0000313" key="1">
    <source>
        <dbReference type="EMBL" id="PHV69749.1"/>
    </source>
</evidence>
<protein>
    <submittedName>
        <fullName evidence="1">Uncharacterized protein</fullName>
    </submittedName>
</protein>
<reference evidence="1" key="1">
    <citation type="submission" date="2017-10" db="EMBL/GenBank/DDBJ databases">
        <title>Genome sequence of cellulolytic Lachnospiraceae bacterium XHS1971 isolated from hotspring sediment.</title>
        <authorList>
            <person name="Vasudevan G."/>
            <person name="Joshi A.J."/>
            <person name="Hivarkar S."/>
            <person name="Lanjekar V.B."/>
            <person name="Dhakephalkar P.K."/>
            <person name="Dagar S."/>
        </authorList>
    </citation>
    <scope>NUCLEOTIDE SEQUENCE</scope>
    <source>
        <strain evidence="1">XHS1971</strain>
    </source>
</reference>
<dbReference type="Proteomes" id="UP000224460">
    <property type="component" value="Unassembled WGS sequence"/>
</dbReference>
<keyword evidence="2" id="KW-1185">Reference proteome</keyword>
<name>A0AC61D945_9FIRM</name>
<proteinExistence type="predicted"/>
<evidence type="ECO:0000313" key="2">
    <source>
        <dbReference type="Proteomes" id="UP000224460"/>
    </source>
</evidence>
<comment type="caution">
    <text evidence="1">The sequence shown here is derived from an EMBL/GenBank/DDBJ whole genome shotgun (WGS) entry which is preliminary data.</text>
</comment>
<gene>
    <name evidence="1" type="ORF">CS063_14235</name>
</gene>
<accession>A0AC61D945</accession>
<organism evidence="1 2">
    <name type="scientific">Sporanaerobium hydrogeniformans</name>
    <dbReference type="NCBI Taxonomy" id="3072179"/>
    <lineage>
        <taxon>Bacteria</taxon>
        <taxon>Bacillati</taxon>
        <taxon>Bacillota</taxon>
        <taxon>Clostridia</taxon>
        <taxon>Lachnospirales</taxon>
        <taxon>Lachnospiraceae</taxon>
        <taxon>Sporanaerobium</taxon>
    </lineage>
</organism>